<organism evidence="2 3">
    <name type="scientific">Rhizobium metallidurans</name>
    <dbReference type="NCBI Taxonomy" id="1265931"/>
    <lineage>
        <taxon>Bacteria</taxon>
        <taxon>Pseudomonadati</taxon>
        <taxon>Pseudomonadota</taxon>
        <taxon>Alphaproteobacteria</taxon>
        <taxon>Hyphomicrobiales</taxon>
        <taxon>Rhizobiaceae</taxon>
        <taxon>Rhizobium/Agrobacterium group</taxon>
        <taxon>Rhizobium</taxon>
    </lineage>
</organism>
<protein>
    <recommendedName>
        <fullName evidence="4">DUF2393 domain-containing protein</fullName>
    </recommendedName>
</protein>
<reference evidence="2 3" key="1">
    <citation type="submission" date="2020-08" db="EMBL/GenBank/DDBJ databases">
        <title>Genomic Encyclopedia of Type Strains, Phase IV (KMG-IV): sequencing the most valuable type-strain genomes for metagenomic binning, comparative biology and taxonomic classification.</title>
        <authorList>
            <person name="Goeker M."/>
        </authorList>
    </citation>
    <scope>NUCLEOTIDE SEQUENCE [LARGE SCALE GENOMIC DNA]</scope>
    <source>
        <strain evidence="2 3">DSM 26575</strain>
    </source>
</reference>
<sequence length="157" mass="16997">MIFLVIAVPIVVVCFLLAPRPTLIAVACMLLVGAGVGFYVYFQQTDRNSLAALVSGTSTGGQGCPDPAKSVFVTLANASDRQVNVVRFRLIAKRSGHSSEVYSDYFTTDKIIEPRSEFGNCWTLNPYRGLDTLPGKPSPADFDWSVEISSVDFAAKP</sequence>
<comment type="caution">
    <text evidence="2">The sequence shown here is derived from an EMBL/GenBank/DDBJ whole genome shotgun (WGS) entry which is preliminary data.</text>
</comment>
<dbReference type="AlphaFoldDB" id="A0A7W6CQK2"/>
<proteinExistence type="predicted"/>
<name>A0A7W6CQK2_9HYPH</name>
<keyword evidence="1" id="KW-0472">Membrane</keyword>
<keyword evidence="3" id="KW-1185">Reference proteome</keyword>
<dbReference type="RefSeq" id="WP_183900931.1">
    <property type="nucleotide sequence ID" value="NZ_JACIDW010000009.1"/>
</dbReference>
<keyword evidence="1" id="KW-1133">Transmembrane helix</keyword>
<gene>
    <name evidence="2" type="ORF">GGQ67_003045</name>
</gene>
<evidence type="ECO:0000313" key="2">
    <source>
        <dbReference type="EMBL" id="MBB3965372.1"/>
    </source>
</evidence>
<feature type="transmembrane region" description="Helical" evidence="1">
    <location>
        <begin position="24"/>
        <end position="42"/>
    </location>
</feature>
<accession>A0A7W6CQK2</accession>
<dbReference type="Proteomes" id="UP000582090">
    <property type="component" value="Unassembled WGS sequence"/>
</dbReference>
<evidence type="ECO:0000256" key="1">
    <source>
        <dbReference type="SAM" id="Phobius"/>
    </source>
</evidence>
<evidence type="ECO:0008006" key="4">
    <source>
        <dbReference type="Google" id="ProtNLM"/>
    </source>
</evidence>
<evidence type="ECO:0000313" key="3">
    <source>
        <dbReference type="Proteomes" id="UP000582090"/>
    </source>
</evidence>
<dbReference type="EMBL" id="JACIDW010000009">
    <property type="protein sequence ID" value="MBB3965372.1"/>
    <property type="molecule type" value="Genomic_DNA"/>
</dbReference>
<keyword evidence="1" id="KW-0812">Transmembrane</keyword>